<evidence type="ECO:0000256" key="2">
    <source>
        <dbReference type="RuleBase" id="RU003616"/>
    </source>
</evidence>
<dbReference type="Gene3D" id="2.60.40.790">
    <property type="match status" value="1"/>
</dbReference>
<dbReference type="OrthoDB" id="10060792at2759"/>
<dbReference type="PROSITE" id="PS01031">
    <property type="entry name" value="SHSP"/>
    <property type="match status" value="1"/>
</dbReference>
<dbReference type="RefSeq" id="XP_011299737.1">
    <property type="nucleotide sequence ID" value="XM_011301435.1"/>
</dbReference>
<feature type="domain" description="SHSP" evidence="5">
    <location>
        <begin position="122"/>
        <end position="229"/>
    </location>
</feature>
<feature type="compositionally biased region" description="Low complexity" evidence="4">
    <location>
        <begin position="101"/>
        <end position="115"/>
    </location>
</feature>
<reference evidence="7" key="1">
    <citation type="submission" date="2025-08" db="UniProtKB">
        <authorList>
            <consortium name="RefSeq"/>
        </authorList>
    </citation>
    <scope>IDENTIFICATION</scope>
    <source>
        <strain evidence="7">USDA-PBARC FA_bdor</strain>
        <tissue evidence="7">Whole organism</tissue>
    </source>
</reference>
<dbReference type="Pfam" id="PF00011">
    <property type="entry name" value="HSP20"/>
    <property type="match status" value="1"/>
</dbReference>
<dbReference type="GO" id="GO:0051082">
    <property type="term" value="F:unfolded protein binding"/>
    <property type="evidence" value="ECO:0007669"/>
    <property type="project" value="TreeGrafter"/>
</dbReference>
<dbReference type="GeneID" id="105264505"/>
<protein>
    <submittedName>
        <fullName evidence="7">Alpha-crystallin A chain isoform X1</fullName>
    </submittedName>
</protein>
<evidence type="ECO:0000313" key="7">
    <source>
        <dbReference type="RefSeq" id="XP_011299737.1"/>
    </source>
</evidence>
<dbReference type="InterPro" id="IPR001436">
    <property type="entry name" value="Alpha-crystallin/sHSP_animal"/>
</dbReference>
<dbReference type="GO" id="GO:0042026">
    <property type="term" value="P:protein refolding"/>
    <property type="evidence" value="ECO:0007669"/>
    <property type="project" value="TreeGrafter"/>
</dbReference>
<organism evidence="6 7">
    <name type="scientific">Fopius arisanus</name>
    <dbReference type="NCBI Taxonomy" id="64838"/>
    <lineage>
        <taxon>Eukaryota</taxon>
        <taxon>Metazoa</taxon>
        <taxon>Ecdysozoa</taxon>
        <taxon>Arthropoda</taxon>
        <taxon>Hexapoda</taxon>
        <taxon>Insecta</taxon>
        <taxon>Pterygota</taxon>
        <taxon>Neoptera</taxon>
        <taxon>Endopterygota</taxon>
        <taxon>Hymenoptera</taxon>
        <taxon>Apocrita</taxon>
        <taxon>Ichneumonoidea</taxon>
        <taxon>Braconidae</taxon>
        <taxon>Opiinae</taxon>
        <taxon>Fopius</taxon>
    </lineage>
</organism>
<evidence type="ECO:0000256" key="4">
    <source>
        <dbReference type="SAM" id="MobiDB-lite"/>
    </source>
</evidence>
<evidence type="ECO:0000256" key="1">
    <source>
        <dbReference type="PROSITE-ProRule" id="PRU00285"/>
    </source>
</evidence>
<gene>
    <name evidence="7" type="primary">LOC105264505</name>
</gene>
<keyword evidence="6" id="KW-1185">Reference proteome</keyword>
<proteinExistence type="inferred from homology"/>
<feature type="region of interest" description="Disordered" evidence="4">
    <location>
        <begin position="101"/>
        <end position="120"/>
    </location>
</feature>
<keyword evidence="3" id="KW-0175">Coiled coil</keyword>
<feature type="region of interest" description="Disordered" evidence="4">
    <location>
        <begin position="60"/>
        <end position="91"/>
    </location>
</feature>
<dbReference type="SUPFAM" id="SSF49764">
    <property type="entry name" value="HSP20-like chaperones"/>
    <property type="match status" value="1"/>
</dbReference>
<dbReference type="PANTHER" id="PTHR45640">
    <property type="entry name" value="HEAT SHOCK PROTEIN HSP-12.2-RELATED"/>
    <property type="match status" value="1"/>
</dbReference>
<accession>A0A9R1SZ16</accession>
<dbReference type="GO" id="GO:0009408">
    <property type="term" value="P:response to heat"/>
    <property type="evidence" value="ECO:0007669"/>
    <property type="project" value="TreeGrafter"/>
</dbReference>
<dbReference type="GO" id="GO:0005634">
    <property type="term" value="C:nucleus"/>
    <property type="evidence" value="ECO:0007669"/>
    <property type="project" value="TreeGrafter"/>
</dbReference>
<dbReference type="AlphaFoldDB" id="A0A9R1SZ16"/>
<dbReference type="KEGG" id="fas:105264505"/>
<name>A0A9R1SZ16_9HYME</name>
<comment type="similarity">
    <text evidence="1 2">Belongs to the small heat shock protein (HSP20) family.</text>
</comment>
<evidence type="ECO:0000259" key="5">
    <source>
        <dbReference type="PROSITE" id="PS01031"/>
    </source>
</evidence>
<evidence type="ECO:0000256" key="3">
    <source>
        <dbReference type="SAM" id="Coils"/>
    </source>
</evidence>
<sequence length="229" mass="26117">MADSGTKRNIPIKLGDFSVIDSEFSNIRERFDAEMRKMEDEMARFRSELMNRESNNFFKTTTSRHHTSTSEHRTSTTSRTEGWDKVDPAMPSKRSAFDKTFTSTTTHNTQNSSLSPQQDSRTWLDGLNSPLIQDEGDNKTLKLRFDVSQYTPEEIVVKTVDNKLLVHAKHEEKTESKSVYREYNREFLLPKGTNPETIKSSLSKDGVLTVEAPLPALGYGEKLIPIAHQ</sequence>
<dbReference type="CDD" id="cd06526">
    <property type="entry name" value="metazoan_ACD"/>
    <property type="match status" value="1"/>
</dbReference>
<dbReference type="InterPro" id="IPR002068">
    <property type="entry name" value="A-crystallin/Hsp20_dom"/>
</dbReference>
<dbReference type="Proteomes" id="UP000694866">
    <property type="component" value="Unplaced"/>
</dbReference>
<dbReference type="InterPro" id="IPR008978">
    <property type="entry name" value="HSP20-like_chaperone"/>
</dbReference>
<dbReference type="PANTHER" id="PTHR45640:SF26">
    <property type="entry name" value="RE23625P"/>
    <property type="match status" value="1"/>
</dbReference>
<dbReference type="GO" id="GO:0005737">
    <property type="term" value="C:cytoplasm"/>
    <property type="evidence" value="ECO:0007669"/>
    <property type="project" value="TreeGrafter"/>
</dbReference>
<dbReference type="PRINTS" id="PR00299">
    <property type="entry name" value="ACRYSTALLIN"/>
</dbReference>
<feature type="coiled-coil region" evidence="3">
    <location>
        <begin position="28"/>
        <end position="55"/>
    </location>
</feature>
<evidence type="ECO:0000313" key="6">
    <source>
        <dbReference type="Proteomes" id="UP000694866"/>
    </source>
</evidence>